<name>A0A8D9NCD1_9GAMM</name>
<keyword evidence="3 8" id="KW-0699">rRNA-binding</keyword>
<evidence type="ECO:0000313" key="9">
    <source>
        <dbReference type="EMBL" id="CEI58665.1"/>
    </source>
</evidence>
<evidence type="ECO:0000256" key="4">
    <source>
        <dbReference type="ARBA" id="ARBA00022884"/>
    </source>
</evidence>
<dbReference type="HAMAP" id="MF_00500">
    <property type="entry name" value="Ribosomal_bS20"/>
    <property type="match status" value="1"/>
</dbReference>
<dbReference type="Pfam" id="PF01649">
    <property type="entry name" value="Ribosomal_S20p"/>
    <property type="match status" value="1"/>
</dbReference>
<dbReference type="RefSeq" id="WP_219848783.1">
    <property type="nucleotide sequence ID" value="NZ_LN649255.1"/>
</dbReference>
<dbReference type="AlphaFoldDB" id="A0A8D9NCD1"/>
<dbReference type="Gene3D" id="1.20.58.110">
    <property type="entry name" value="Ribosomal protein S20"/>
    <property type="match status" value="1"/>
</dbReference>
<evidence type="ECO:0000256" key="7">
    <source>
        <dbReference type="ARBA" id="ARBA00035136"/>
    </source>
</evidence>
<dbReference type="NCBIfam" id="TIGR00029">
    <property type="entry name" value="S20"/>
    <property type="match status" value="1"/>
</dbReference>
<evidence type="ECO:0000256" key="8">
    <source>
        <dbReference type="HAMAP-Rule" id="MF_00500"/>
    </source>
</evidence>
<dbReference type="SUPFAM" id="SSF46992">
    <property type="entry name" value="Ribosomal protein S20"/>
    <property type="match status" value="1"/>
</dbReference>
<protein>
    <recommendedName>
        <fullName evidence="7 8">Small ribosomal subunit protein bS20</fullName>
    </recommendedName>
</protein>
<keyword evidence="4 8" id="KW-0694">RNA-binding</keyword>
<dbReference type="InterPro" id="IPR036510">
    <property type="entry name" value="Ribosomal_bS20_sf"/>
</dbReference>
<keyword evidence="6 8" id="KW-0687">Ribonucleoprotein</keyword>
<accession>A0A8D9NCD1</accession>
<dbReference type="PANTHER" id="PTHR33398">
    <property type="entry name" value="30S RIBOSOMAL PROTEIN S20"/>
    <property type="match status" value="1"/>
</dbReference>
<sequence length="92" mass="10953">MEKIKKSIKRAIQSEIRRKQNSSKRSMLRTFIKRVLKAIKLKNYNLSMDEFYKAQSVIDKLAEKNIISKKKSARIKSRLNLKIKIEFNKKVI</sequence>
<gene>
    <name evidence="8 9" type="primary">rpsT</name>
    <name evidence="9" type="ORF">PAD_107</name>
</gene>
<evidence type="ECO:0000256" key="3">
    <source>
        <dbReference type="ARBA" id="ARBA00022730"/>
    </source>
</evidence>
<comment type="similarity">
    <text evidence="2 8">Belongs to the bacterial ribosomal protein bS20 family.</text>
</comment>
<dbReference type="InterPro" id="IPR002583">
    <property type="entry name" value="Ribosomal_bS20"/>
</dbReference>
<comment type="function">
    <text evidence="1 8">Binds directly to 16S ribosomal RNA.</text>
</comment>
<dbReference type="GO" id="GO:0005829">
    <property type="term" value="C:cytosol"/>
    <property type="evidence" value="ECO:0007669"/>
    <property type="project" value="TreeGrafter"/>
</dbReference>
<dbReference type="GO" id="GO:0070181">
    <property type="term" value="F:small ribosomal subunit rRNA binding"/>
    <property type="evidence" value="ECO:0007669"/>
    <property type="project" value="TreeGrafter"/>
</dbReference>
<evidence type="ECO:0000256" key="2">
    <source>
        <dbReference type="ARBA" id="ARBA00007634"/>
    </source>
</evidence>
<evidence type="ECO:0000256" key="1">
    <source>
        <dbReference type="ARBA" id="ARBA00003134"/>
    </source>
</evidence>
<dbReference type="Proteomes" id="UP000032800">
    <property type="component" value="Chromosome I"/>
</dbReference>
<dbReference type="GO" id="GO:0006412">
    <property type="term" value="P:translation"/>
    <property type="evidence" value="ECO:0007669"/>
    <property type="project" value="UniProtKB-UniRule"/>
</dbReference>
<dbReference type="GO" id="GO:0015935">
    <property type="term" value="C:small ribosomal subunit"/>
    <property type="evidence" value="ECO:0007669"/>
    <property type="project" value="TreeGrafter"/>
</dbReference>
<evidence type="ECO:0000313" key="10">
    <source>
        <dbReference type="Proteomes" id="UP000032800"/>
    </source>
</evidence>
<dbReference type="EMBL" id="LN649255">
    <property type="protein sequence ID" value="CEI58665.1"/>
    <property type="molecule type" value="Genomic_DNA"/>
</dbReference>
<dbReference type="PANTHER" id="PTHR33398:SF1">
    <property type="entry name" value="SMALL RIBOSOMAL SUBUNIT PROTEIN BS20C"/>
    <property type="match status" value="1"/>
</dbReference>
<reference evidence="9 10" key="1">
    <citation type="journal article" date="2015" name="Genome Biol. Evol.">
        <title>Genome evolution in the primary endosymbiont of whiteflies sheds light on their divergence.</title>
        <authorList>
            <person name="Santos-Garcia D."/>
            <person name="Vargas-Chavez C."/>
            <person name="Moya A."/>
            <person name="Latorre A."/>
            <person name="Silva"/>
            <person name="F J."/>
        </authorList>
    </citation>
    <scope>NUCLEOTIDE SEQUENCE [LARGE SCALE GENOMIC DNA]</scope>
    <source>
        <strain evidence="10">AD-VLC</strain>
    </source>
</reference>
<organism evidence="9 10">
    <name type="scientific">Candidatus Portiera aleyrodidarum</name>
    <name type="common">primary endosymbiont of Bemisia tabaci</name>
    <dbReference type="NCBI Taxonomy" id="91844"/>
    <lineage>
        <taxon>Bacteria</taxon>
        <taxon>Pseudomonadati</taxon>
        <taxon>Pseudomonadota</taxon>
        <taxon>Gammaproteobacteria</taxon>
        <taxon>Candidatus Johnevansiales</taxon>
        <taxon>Candidatus Johnevansiaceae</taxon>
        <taxon>Candidatus Portiera</taxon>
    </lineage>
</organism>
<keyword evidence="5 8" id="KW-0689">Ribosomal protein</keyword>
<dbReference type="KEGG" id="plc:PAD_107"/>
<dbReference type="GO" id="GO:0003735">
    <property type="term" value="F:structural constituent of ribosome"/>
    <property type="evidence" value="ECO:0007669"/>
    <property type="project" value="InterPro"/>
</dbReference>
<evidence type="ECO:0000256" key="6">
    <source>
        <dbReference type="ARBA" id="ARBA00023274"/>
    </source>
</evidence>
<proteinExistence type="inferred from homology"/>
<evidence type="ECO:0000256" key="5">
    <source>
        <dbReference type="ARBA" id="ARBA00022980"/>
    </source>
</evidence>